<name>A0A5J6Z7K5_9CORY</name>
<dbReference type="AlphaFoldDB" id="A0A5J6Z7K5"/>
<evidence type="ECO:0000259" key="6">
    <source>
        <dbReference type="Pfam" id="PF03976"/>
    </source>
</evidence>
<dbReference type="Pfam" id="PF03976">
    <property type="entry name" value="PPK2"/>
    <property type="match status" value="1"/>
</dbReference>
<proteinExistence type="inferred from homology"/>
<comment type="subunit">
    <text evidence="4">Homotetramer.</text>
</comment>
<dbReference type="EMBL" id="CP045032">
    <property type="protein sequence ID" value="QFQ02864.1"/>
    <property type="molecule type" value="Genomic_DNA"/>
</dbReference>
<keyword evidence="3 4" id="KW-0418">Kinase</keyword>
<feature type="compositionally biased region" description="Polar residues" evidence="5">
    <location>
        <begin position="180"/>
        <end position="198"/>
    </location>
</feature>
<dbReference type="InterPro" id="IPR022486">
    <property type="entry name" value="PPK2_PA0141"/>
</dbReference>
<feature type="compositionally biased region" description="Polar residues" evidence="5">
    <location>
        <begin position="162"/>
        <end position="173"/>
    </location>
</feature>
<dbReference type="KEGG" id="cuo:CUROG_07575"/>
<comment type="function">
    <text evidence="4">Uses inorganic polyphosphate (polyP) as a donor to convert GDP to GTP or ADP to ATP.</text>
</comment>
<evidence type="ECO:0000313" key="7">
    <source>
        <dbReference type="EMBL" id="QFQ02864.1"/>
    </source>
</evidence>
<organism evidence="7 8">
    <name type="scientific">Corynebacterium urogenitale</name>
    <dbReference type="NCBI Taxonomy" id="2487892"/>
    <lineage>
        <taxon>Bacteria</taxon>
        <taxon>Bacillati</taxon>
        <taxon>Actinomycetota</taxon>
        <taxon>Actinomycetes</taxon>
        <taxon>Mycobacteriales</taxon>
        <taxon>Corynebacteriaceae</taxon>
        <taxon>Corynebacterium</taxon>
    </lineage>
</organism>
<feature type="domain" description="Polyphosphate kinase-2-related" evidence="6">
    <location>
        <begin position="203"/>
        <end position="430"/>
    </location>
</feature>
<dbReference type="EC" id="2.7.4.-" evidence="4"/>
<accession>A0A5J6Z7K5</accession>
<dbReference type="Proteomes" id="UP000326711">
    <property type="component" value="Chromosome"/>
</dbReference>
<dbReference type="Gene3D" id="3.40.50.300">
    <property type="entry name" value="P-loop containing nucleotide triphosphate hydrolases"/>
    <property type="match status" value="1"/>
</dbReference>
<sequence>MFECGLILEYDGESKYYVEDQWWLDTVNAQALWNERMREKSIQNEGFEFFRVTKGTFRDGRWLPLLKRRLEELQELGKKAPQGRWAARGRAWGSLGHCLVHPPSASIFTEWGRAARPPGCWQHYGATRIQTVCEVRNLTRQELIVLTAWPLTLVPMSSKEAQSTKHASGQSASAGRVATGASSKTSSEVAKNGPTEQYSKPPKLDKKAYEAELVRLQAELVEMQQWVVETGARVVIIMEGRDAAGKGSAIKRITQYLNPRTCRVEALPAPNSREQGQWYFQRYIEKLPTAGEIVIFDRSWYNRAGVERVMGFCTTQEYRRFLHQAPIFERLLVEDGIILRKYWFSVSDDEQVRRFTSRREDPLRQWKLSPMDLQSITRWEDYSRAKDEMFVHTDIPSAPWYTVESEDKKRSRINVITHLLNTIPWEYVEKQVPKIPERPKTTSNYERPPRTQFRHVPDAAAELERDKVEARKAGKKAAKNAKKSGKKSESSSKGAKSKGDKKDKKSKKSSKKKKDKK</sequence>
<dbReference type="GO" id="GO:0008976">
    <property type="term" value="F:polyphosphate kinase activity"/>
    <property type="evidence" value="ECO:0007669"/>
    <property type="project" value="UniProtKB-UniRule"/>
</dbReference>
<feature type="region of interest" description="Disordered" evidence="5">
    <location>
        <begin position="162"/>
        <end position="203"/>
    </location>
</feature>
<dbReference type="NCBIfam" id="TIGR03707">
    <property type="entry name" value="PPK2_P_aer"/>
    <property type="match status" value="1"/>
</dbReference>
<dbReference type="InterPro" id="IPR022488">
    <property type="entry name" value="PPK2-related"/>
</dbReference>
<keyword evidence="2 4" id="KW-0808">Transferase</keyword>
<feature type="compositionally biased region" description="Basic residues" evidence="5">
    <location>
        <begin position="473"/>
        <end position="485"/>
    </location>
</feature>
<dbReference type="GO" id="GO:0006793">
    <property type="term" value="P:phosphorus metabolic process"/>
    <property type="evidence" value="ECO:0007669"/>
    <property type="project" value="InterPro"/>
</dbReference>
<gene>
    <name evidence="7" type="ORF">CUROG_07575</name>
</gene>
<reference evidence="8" key="1">
    <citation type="submission" date="2019-10" db="EMBL/GenBank/DDBJ databases">
        <title>Complete genome sequence of Corynebacterium urogenitalis DSM 108747, isolated from the genital tract of a cow.</title>
        <authorList>
            <person name="Ruckert C."/>
            <person name="Ballas P."/>
            <person name="Wagener K."/>
            <person name="Drillich M."/>
            <person name="Kaempfer P."/>
            <person name="Busse H.-J."/>
            <person name="Ehling-Schulz M."/>
        </authorList>
    </citation>
    <scope>NUCLEOTIDE SEQUENCE [LARGE SCALE GENOMIC DNA]</scope>
    <source>
        <strain evidence="8">LMM 1652</strain>
    </source>
</reference>
<feature type="compositionally biased region" description="Basic and acidic residues" evidence="5">
    <location>
        <begin position="462"/>
        <end position="472"/>
    </location>
</feature>
<feature type="compositionally biased region" description="Basic residues" evidence="5">
    <location>
        <begin position="504"/>
        <end position="517"/>
    </location>
</feature>
<keyword evidence="8" id="KW-1185">Reference proteome</keyword>
<evidence type="ECO:0000256" key="1">
    <source>
        <dbReference type="ARBA" id="ARBA00009924"/>
    </source>
</evidence>
<protein>
    <recommendedName>
        <fullName evidence="4">ADP/GDP-polyphosphate phosphotransferase</fullName>
        <ecNumber evidence="4">2.7.4.-</ecNumber>
    </recommendedName>
    <alternativeName>
        <fullName evidence="4">Polyphosphate kinase PPK2</fullName>
    </alternativeName>
</protein>
<evidence type="ECO:0000256" key="4">
    <source>
        <dbReference type="RuleBase" id="RU369062"/>
    </source>
</evidence>
<comment type="similarity">
    <text evidence="1 4">Belongs to the polyphosphate kinase 2 (PPK2) family. Class I subfamily.</text>
</comment>
<dbReference type="InterPro" id="IPR027417">
    <property type="entry name" value="P-loop_NTPase"/>
</dbReference>
<dbReference type="PANTHER" id="PTHR34383">
    <property type="entry name" value="POLYPHOSPHATE:AMP PHOSPHOTRANSFERASE-RELATED"/>
    <property type="match status" value="1"/>
</dbReference>
<feature type="region of interest" description="Disordered" evidence="5">
    <location>
        <begin position="434"/>
        <end position="517"/>
    </location>
</feature>
<evidence type="ECO:0000256" key="5">
    <source>
        <dbReference type="SAM" id="MobiDB-lite"/>
    </source>
</evidence>
<evidence type="ECO:0000313" key="8">
    <source>
        <dbReference type="Proteomes" id="UP000326711"/>
    </source>
</evidence>
<dbReference type="SUPFAM" id="SSF52540">
    <property type="entry name" value="P-loop containing nucleoside triphosphate hydrolases"/>
    <property type="match status" value="1"/>
</dbReference>
<evidence type="ECO:0000256" key="2">
    <source>
        <dbReference type="ARBA" id="ARBA00022679"/>
    </source>
</evidence>
<evidence type="ECO:0000256" key="3">
    <source>
        <dbReference type="ARBA" id="ARBA00022777"/>
    </source>
</evidence>
<dbReference type="PANTHER" id="PTHR34383:SF1">
    <property type="entry name" value="ADP-POLYPHOSPHATE PHOSPHOTRANSFERASE"/>
    <property type="match status" value="1"/>
</dbReference>